<dbReference type="GO" id="GO:0031683">
    <property type="term" value="F:G-protein beta/gamma-subunit complex binding"/>
    <property type="evidence" value="ECO:0007669"/>
    <property type="project" value="InterPro"/>
</dbReference>
<dbReference type="CDD" id="cd00066">
    <property type="entry name" value="G-alpha"/>
    <property type="match status" value="1"/>
</dbReference>
<dbReference type="Gene3D" id="1.10.400.10">
    <property type="entry name" value="GI Alpha 1, domain 2-like"/>
    <property type="match status" value="1"/>
</dbReference>
<dbReference type="PRINTS" id="PR00318">
    <property type="entry name" value="GPROTEINA"/>
</dbReference>
<dbReference type="GO" id="GO:0003924">
    <property type="term" value="F:GTPase activity"/>
    <property type="evidence" value="ECO:0007669"/>
    <property type="project" value="InterPro"/>
</dbReference>
<dbReference type="Proteomes" id="UP000311382">
    <property type="component" value="Unassembled WGS sequence"/>
</dbReference>
<dbReference type="InterPro" id="IPR011025">
    <property type="entry name" value="GproteinA_insert"/>
</dbReference>
<comment type="subunit">
    <text evidence="1">G proteins are composed of 3 units; alpha, beta and gamma. The alpha chain contains the guanine nucleotide binding site.</text>
</comment>
<dbReference type="InterPro" id="IPR027417">
    <property type="entry name" value="P-loop_NTPase"/>
</dbReference>
<evidence type="ECO:0000256" key="3">
    <source>
        <dbReference type="ARBA" id="ARBA00022723"/>
    </source>
</evidence>
<dbReference type="OrthoDB" id="5817230at2759"/>
<keyword evidence="6 10" id="KW-0342">GTP-binding</keyword>
<dbReference type="FunFam" id="1.10.400.10:FF:000007">
    <property type="entry name" value="Guanine nucleotide-binding protein subunit alpha"/>
    <property type="match status" value="1"/>
</dbReference>
<dbReference type="PANTHER" id="PTHR10218">
    <property type="entry name" value="GTP-BINDING PROTEIN ALPHA SUBUNIT"/>
    <property type="match status" value="1"/>
</dbReference>
<evidence type="ECO:0000256" key="11">
    <source>
        <dbReference type="PIRSR" id="PIRSR601019-2"/>
    </source>
</evidence>
<dbReference type="AlphaFoldDB" id="A0A5C5FX63"/>
<keyword evidence="5 11" id="KW-0460">Magnesium</keyword>
<dbReference type="GO" id="GO:0000750">
    <property type="term" value="P:pheromone-dependent signal transduction involved in conjugation with cellular fusion"/>
    <property type="evidence" value="ECO:0007669"/>
    <property type="project" value="TreeGrafter"/>
</dbReference>
<dbReference type="GO" id="GO:0046872">
    <property type="term" value="F:metal ion binding"/>
    <property type="evidence" value="ECO:0007669"/>
    <property type="project" value="UniProtKB-KW"/>
</dbReference>
<feature type="binding site" evidence="10">
    <location>
        <begin position="45"/>
        <end position="50"/>
    </location>
    <ligand>
        <name>GTP</name>
        <dbReference type="ChEBI" id="CHEBI:37565"/>
    </ligand>
</feature>
<evidence type="ECO:0000256" key="10">
    <source>
        <dbReference type="PIRSR" id="PIRSR601019-1"/>
    </source>
</evidence>
<reference evidence="12 13" key="1">
    <citation type="submission" date="2019-03" db="EMBL/GenBank/DDBJ databases">
        <title>Rhodosporidium diobovatum UCD-FST 08-225 genome sequencing, assembly, and annotation.</title>
        <authorList>
            <person name="Fakankun I.U."/>
            <person name="Fristensky B."/>
            <person name="Levin D.B."/>
        </authorList>
    </citation>
    <scope>NUCLEOTIDE SEQUENCE [LARGE SCALE GENOMIC DNA]</scope>
    <source>
        <strain evidence="12 13">UCD-FST 08-225</strain>
    </source>
</reference>
<feature type="binding site" evidence="11">
    <location>
        <position position="186"/>
    </location>
    <ligand>
        <name>Mg(2+)</name>
        <dbReference type="ChEBI" id="CHEBI:18420"/>
    </ligand>
</feature>
<name>A0A5C5FX63_9BASI</name>
<feature type="binding site" evidence="10">
    <location>
        <begin position="274"/>
        <end position="277"/>
    </location>
    <ligand>
        <name>GTP</name>
        <dbReference type="ChEBI" id="CHEBI:37565"/>
    </ligand>
</feature>
<evidence type="ECO:0000313" key="12">
    <source>
        <dbReference type="EMBL" id="TNY20341.1"/>
    </source>
</evidence>
<evidence type="ECO:0000256" key="6">
    <source>
        <dbReference type="ARBA" id="ARBA00023134"/>
    </source>
</evidence>
<dbReference type="Pfam" id="PF00503">
    <property type="entry name" value="G-alpha"/>
    <property type="match status" value="1"/>
</dbReference>
<keyword evidence="2" id="KW-0519">Myristate</keyword>
<dbReference type="PANTHER" id="PTHR10218:SF302">
    <property type="entry name" value="GUANINE NUCLEOTIDE-BINDING PROTEIN ALPHA-5 SUBUNIT"/>
    <property type="match status" value="1"/>
</dbReference>
<feature type="binding site" evidence="10">
    <location>
        <position position="333"/>
    </location>
    <ligand>
        <name>GTP</name>
        <dbReference type="ChEBI" id="CHEBI:37565"/>
    </ligand>
</feature>
<dbReference type="GO" id="GO:0005737">
    <property type="term" value="C:cytoplasm"/>
    <property type="evidence" value="ECO:0007669"/>
    <property type="project" value="TreeGrafter"/>
</dbReference>
<dbReference type="PROSITE" id="PS51882">
    <property type="entry name" value="G_ALPHA"/>
    <property type="match status" value="1"/>
</dbReference>
<evidence type="ECO:0000313" key="13">
    <source>
        <dbReference type="Proteomes" id="UP000311382"/>
    </source>
</evidence>
<keyword evidence="13" id="KW-1185">Reference proteome</keyword>
<dbReference type="SUPFAM" id="SSF47895">
    <property type="entry name" value="Transducin (alpha subunit), insertion domain"/>
    <property type="match status" value="1"/>
</dbReference>
<keyword evidence="9" id="KW-0449">Lipoprotein</keyword>
<evidence type="ECO:0000256" key="1">
    <source>
        <dbReference type="ARBA" id="ARBA00011356"/>
    </source>
</evidence>
<organism evidence="12 13">
    <name type="scientific">Rhodotorula diobovata</name>
    <dbReference type="NCBI Taxonomy" id="5288"/>
    <lineage>
        <taxon>Eukaryota</taxon>
        <taxon>Fungi</taxon>
        <taxon>Dikarya</taxon>
        <taxon>Basidiomycota</taxon>
        <taxon>Pucciniomycotina</taxon>
        <taxon>Microbotryomycetes</taxon>
        <taxon>Sporidiobolales</taxon>
        <taxon>Sporidiobolaceae</taxon>
        <taxon>Rhodotorula</taxon>
    </lineage>
</organism>
<keyword evidence="8" id="KW-0807">Transducer</keyword>
<dbReference type="Gene3D" id="3.40.50.300">
    <property type="entry name" value="P-loop containing nucleotide triphosphate hydrolases"/>
    <property type="match status" value="1"/>
</dbReference>
<dbReference type="FunFam" id="3.40.50.300:FF:002307">
    <property type="entry name" value="Guanine nucleotide-binding protein G(k) subunit alpha"/>
    <property type="match status" value="1"/>
</dbReference>
<gene>
    <name evidence="12" type="ORF">DMC30DRAFT_397905</name>
</gene>
<sequence>MGCGQSIDAEAAQQNKASAAIDAELRRARQEEGKTVKCLMLGAGESGKSTLVKQMRLMYANPYTDRERAEYAEVVYANAVQSMQAVIRGFEVVRIQIPAHLVQTAEYLASVSTDEAVDLNTGDIVPHIRDAIVALWAEPATKEVVRNSAQFQLNDSARYFFDEMDRVGQPGYTPTDQDILRTRVRSTGIVEETFDVRGQKLRVFDVGGQRSERKKWIHCFENVNVLVFVAAISEYDLVLYEDETVNRLAEAAMLWESIAGSRWFGSSAFVLMLNKIDLFADKILGAGPPLIDYFPDYTGPPRDLDAAKSYMKAKFVALNPRKERGLYVHLTCATDTNQARVVLAAVMDQVLTRLLSEVGLM</sequence>
<evidence type="ECO:0000256" key="4">
    <source>
        <dbReference type="ARBA" id="ARBA00022741"/>
    </source>
</evidence>
<evidence type="ECO:0000256" key="9">
    <source>
        <dbReference type="ARBA" id="ARBA00023288"/>
    </source>
</evidence>
<evidence type="ECO:0000256" key="7">
    <source>
        <dbReference type="ARBA" id="ARBA00023139"/>
    </source>
</evidence>
<accession>A0A5C5FX63</accession>
<dbReference type="SMART" id="SM00275">
    <property type="entry name" value="G_alpha"/>
    <property type="match status" value="1"/>
</dbReference>
<protein>
    <submittedName>
        <fullName evidence="12">Heterotrimeric G protein alpha subunit B</fullName>
    </submittedName>
</protein>
<proteinExistence type="predicted"/>
<dbReference type="GO" id="GO:0005834">
    <property type="term" value="C:heterotrimeric G-protein complex"/>
    <property type="evidence" value="ECO:0007669"/>
    <property type="project" value="TreeGrafter"/>
</dbReference>
<dbReference type="STRING" id="5288.A0A5C5FX63"/>
<dbReference type="EMBL" id="SOZI01000069">
    <property type="protein sequence ID" value="TNY20341.1"/>
    <property type="molecule type" value="Genomic_DNA"/>
</dbReference>
<dbReference type="GO" id="GO:0007186">
    <property type="term" value="P:G protein-coupled receptor signaling pathway"/>
    <property type="evidence" value="ECO:0007669"/>
    <property type="project" value="InterPro"/>
</dbReference>
<feature type="binding site" evidence="11">
    <location>
        <position position="49"/>
    </location>
    <ligand>
        <name>Mg(2+)</name>
        <dbReference type="ChEBI" id="CHEBI:18420"/>
    </ligand>
</feature>
<keyword evidence="3 11" id="KW-0479">Metal-binding</keyword>
<dbReference type="SUPFAM" id="SSF52540">
    <property type="entry name" value="P-loop containing nucleoside triphosphate hydrolases"/>
    <property type="match status" value="1"/>
</dbReference>
<keyword evidence="7" id="KW-0564">Palmitate</keyword>
<feature type="binding site" evidence="10">
    <location>
        <begin position="205"/>
        <end position="209"/>
    </location>
    <ligand>
        <name>GTP</name>
        <dbReference type="ChEBI" id="CHEBI:37565"/>
    </ligand>
</feature>
<keyword evidence="4 10" id="KW-0547">Nucleotide-binding</keyword>
<evidence type="ECO:0000256" key="2">
    <source>
        <dbReference type="ARBA" id="ARBA00022707"/>
    </source>
</evidence>
<evidence type="ECO:0000256" key="8">
    <source>
        <dbReference type="ARBA" id="ARBA00023224"/>
    </source>
</evidence>
<comment type="caution">
    <text evidence="12">The sequence shown here is derived from an EMBL/GenBank/DDBJ whole genome shotgun (WGS) entry which is preliminary data.</text>
</comment>
<dbReference type="GO" id="GO:0001664">
    <property type="term" value="F:G protein-coupled receptor binding"/>
    <property type="evidence" value="ECO:0007669"/>
    <property type="project" value="TreeGrafter"/>
</dbReference>
<feature type="binding site" evidence="10">
    <location>
        <begin position="155"/>
        <end position="156"/>
    </location>
    <ligand>
        <name>GTP</name>
        <dbReference type="ChEBI" id="CHEBI:37565"/>
    </ligand>
</feature>
<dbReference type="GO" id="GO:0032502">
    <property type="term" value="P:developmental process"/>
    <property type="evidence" value="ECO:0007669"/>
    <property type="project" value="UniProtKB-ARBA"/>
</dbReference>
<evidence type="ECO:0000256" key="5">
    <source>
        <dbReference type="ARBA" id="ARBA00022842"/>
    </source>
</evidence>
<dbReference type="GO" id="GO:0005525">
    <property type="term" value="F:GTP binding"/>
    <property type="evidence" value="ECO:0007669"/>
    <property type="project" value="UniProtKB-KW"/>
</dbReference>
<dbReference type="InterPro" id="IPR001019">
    <property type="entry name" value="Gprotein_alpha_su"/>
</dbReference>